<comment type="caution">
    <text evidence="9">The sequence shown here is derived from an EMBL/GenBank/DDBJ whole genome shotgun (WGS) entry which is preliminary data.</text>
</comment>
<name>A0A4R8M3G1_9BACT</name>
<reference evidence="9 10" key="1">
    <citation type="submission" date="2019-03" db="EMBL/GenBank/DDBJ databases">
        <title>Genomic Encyclopedia of Type Strains, Phase IV (KMG-IV): sequencing the most valuable type-strain genomes for metagenomic binning, comparative biology and taxonomic classification.</title>
        <authorList>
            <person name="Goeker M."/>
        </authorList>
    </citation>
    <scope>NUCLEOTIDE SEQUENCE [LARGE SCALE GENOMIC DNA]</scope>
    <source>
        <strain evidence="9 10">DSM 25964</strain>
    </source>
</reference>
<evidence type="ECO:0000256" key="5">
    <source>
        <dbReference type="ARBA" id="ARBA00022692"/>
    </source>
</evidence>
<dbReference type="Pfam" id="PF03547">
    <property type="entry name" value="Mem_trans"/>
    <property type="match status" value="1"/>
</dbReference>
<dbReference type="Proteomes" id="UP000295066">
    <property type="component" value="Unassembled WGS sequence"/>
</dbReference>
<evidence type="ECO:0000256" key="7">
    <source>
        <dbReference type="ARBA" id="ARBA00023136"/>
    </source>
</evidence>
<keyword evidence="7 8" id="KW-0472">Membrane</keyword>
<comment type="similarity">
    <text evidence="2">Belongs to the auxin efflux carrier (TC 2.A.69) family.</text>
</comment>
<protein>
    <recommendedName>
        <fullName evidence="11">AEC family transporter</fullName>
    </recommendedName>
</protein>
<proteinExistence type="inferred from homology"/>
<evidence type="ECO:0000256" key="4">
    <source>
        <dbReference type="ARBA" id="ARBA00022475"/>
    </source>
</evidence>
<organism evidence="9 10">
    <name type="scientific">Aminivibrio pyruvatiphilus</name>
    <dbReference type="NCBI Taxonomy" id="1005740"/>
    <lineage>
        <taxon>Bacteria</taxon>
        <taxon>Thermotogati</taxon>
        <taxon>Synergistota</taxon>
        <taxon>Synergistia</taxon>
        <taxon>Synergistales</taxon>
        <taxon>Aminobacteriaceae</taxon>
        <taxon>Aminivibrio</taxon>
    </lineage>
</organism>
<feature type="transmembrane region" description="Helical" evidence="8">
    <location>
        <begin position="230"/>
        <end position="248"/>
    </location>
</feature>
<evidence type="ECO:0000256" key="6">
    <source>
        <dbReference type="ARBA" id="ARBA00022989"/>
    </source>
</evidence>
<sequence length="312" mass="33310">MHGFLVILPVVLVMAAGRMLARRGVVSPEAFAQINKAIYWTAIPALILRMTSRADMSALADRNMVAAVYLSFLAAPPAAWLIGKLAGQERRRTASSTLMVIRSNTVFVGLPVVTVAVGTQGVEVLSLYLAFTFIGYQIISISWAQLALSGGISWNTVKGTLKSMAKNPLVLSSLAGFTLAVTGLNSFPVWLDETLKLLGNIASGTALLSLGATLKLEALTSMLPRAWRDVTLKLLFLPAVTWGLFLLFPVNPVVFRTVILIAAMPVAVDCFILSQVLGMDPDQSAAAITASTLLSGLTVPLWITLLDAFLPL</sequence>
<keyword evidence="3" id="KW-0813">Transport</keyword>
<evidence type="ECO:0000256" key="1">
    <source>
        <dbReference type="ARBA" id="ARBA00004651"/>
    </source>
</evidence>
<feature type="transmembrane region" description="Helical" evidence="8">
    <location>
        <begin position="99"/>
        <end position="119"/>
    </location>
</feature>
<evidence type="ECO:0000256" key="3">
    <source>
        <dbReference type="ARBA" id="ARBA00022448"/>
    </source>
</evidence>
<keyword evidence="4" id="KW-1003">Cell membrane</keyword>
<gene>
    <name evidence="9" type="ORF">C8D99_11253</name>
</gene>
<dbReference type="AlphaFoldDB" id="A0A4R8M3G1"/>
<dbReference type="OrthoDB" id="6312at2"/>
<dbReference type="Gene3D" id="1.20.1530.20">
    <property type="match status" value="1"/>
</dbReference>
<evidence type="ECO:0000313" key="9">
    <source>
        <dbReference type="EMBL" id="TDY59544.1"/>
    </source>
</evidence>
<dbReference type="GO" id="GO:0005886">
    <property type="term" value="C:plasma membrane"/>
    <property type="evidence" value="ECO:0007669"/>
    <property type="project" value="UniProtKB-SubCell"/>
</dbReference>
<feature type="transmembrane region" description="Helical" evidence="8">
    <location>
        <begin position="285"/>
        <end position="305"/>
    </location>
</feature>
<comment type="subcellular location">
    <subcellularLocation>
        <location evidence="1">Cell membrane</location>
        <topology evidence="1">Multi-pass membrane protein</topology>
    </subcellularLocation>
</comment>
<dbReference type="InterPro" id="IPR038770">
    <property type="entry name" value="Na+/solute_symporter_sf"/>
</dbReference>
<keyword evidence="5 8" id="KW-0812">Transmembrane</keyword>
<dbReference type="PANTHER" id="PTHR36838">
    <property type="entry name" value="AUXIN EFFLUX CARRIER FAMILY PROTEIN"/>
    <property type="match status" value="1"/>
</dbReference>
<feature type="transmembrane region" description="Helical" evidence="8">
    <location>
        <begin position="169"/>
        <end position="191"/>
    </location>
</feature>
<keyword evidence="6 8" id="KW-1133">Transmembrane helix</keyword>
<accession>A0A4R8M3G1</accession>
<dbReference type="EMBL" id="SORI01000012">
    <property type="protein sequence ID" value="TDY59544.1"/>
    <property type="molecule type" value="Genomic_DNA"/>
</dbReference>
<evidence type="ECO:0000256" key="8">
    <source>
        <dbReference type="SAM" id="Phobius"/>
    </source>
</evidence>
<evidence type="ECO:0000313" key="10">
    <source>
        <dbReference type="Proteomes" id="UP000295066"/>
    </source>
</evidence>
<feature type="transmembrane region" description="Helical" evidence="8">
    <location>
        <begin position="254"/>
        <end position="273"/>
    </location>
</feature>
<dbReference type="InterPro" id="IPR004776">
    <property type="entry name" value="Mem_transp_PIN-like"/>
</dbReference>
<feature type="transmembrane region" description="Helical" evidence="8">
    <location>
        <begin position="125"/>
        <end position="148"/>
    </location>
</feature>
<dbReference type="PANTHER" id="PTHR36838:SF3">
    <property type="entry name" value="TRANSPORTER AUXIN EFFLUX CARRIER EC FAMILY"/>
    <property type="match status" value="1"/>
</dbReference>
<keyword evidence="10" id="KW-1185">Reference proteome</keyword>
<feature type="transmembrane region" description="Helical" evidence="8">
    <location>
        <begin position="66"/>
        <end position="87"/>
    </location>
</feature>
<feature type="transmembrane region" description="Helical" evidence="8">
    <location>
        <begin position="197"/>
        <end position="218"/>
    </location>
</feature>
<evidence type="ECO:0008006" key="11">
    <source>
        <dbReference type="Google" id="ProtNLM"/>
    </source>
</evidence>
<dbReference type="GO" id="GO:0055085">
    <property type="term" value="P:transmembrane transport"/>
    <property type="evidence" value="ECO:0007669"/>
    <property type="project" value="InterPro"/>
</dbReference>
<evidence type="ECO:0000256" key="2">
    <source>
        <dbReference type="ARBA" id="ARBA00010145"/>
    </source>
</evidence>
<dbReference type="RefSeq" id="WP_133957938.1">
    <property type="nucleotide sequence ID" value="NZ_SORI01000012.1"/>
</dbReference>